<dbReference type="AlphaFoldDB" id="A0A559K345"/>
<feature type="domain" description="UPF0261" evidence="2">
    <location>
        <begin position="184"/>
        <end position="399"/>
    </location>
</feature>
<name>A0A559K345_9BACL</name>
<comment type="caution">
    <text evidence="3">The sequence shown here is derived from an EMBL/GenBank/DDBJ whole genome shotgun (WGS) entry which is preliminary data.</text>
</comment>
<dbReference type="PANTHER" id="PTHR31862">
    <property type="entry name" value="UPF0261 DOMAIN PROTEIN (AFU_ORTHOLOGUE AFUA_1G10120)"/>
    <property type="match status" value="1"/>
</dbReference>
<dbReference type="Pfam" id="PF23189">
    <property type="entry name" value="UPF0261_C"/>
    <property type="match status" value="1"/>
</dbReference>
<protein>
    <submittedName>
        <fullName evidence="3">UPF0261 family protein</fullName>
    </submittedName>
</protein>
<evidence type="ECO:0000259" key="2">
    <source>
        <dbReference type="Pfam" id="PF23189"/>
    </source>
</evidence>
<dbReference type="PIRSF" id="PIRSF033271">
    <property type="entry name" value="UCP033271"/>
    <property type="match status" value="1"/>
</dbReference>
<sequence>MGSVIGIIGAMDTKGAEFDFLKQEIERRGHSALVIDTGVIGEPRLHPNITRDQIAESGGTSIAELASRKDRGEAMAVMAAGAAKVVRELYEQGAIRGIIGMGGTAGTVVASSAMRALPIGFPKVIVSTVASGDTRGYIGTKDIIMFPAIVDVSGVNRISREVFTRAAGAICGMVDSSVLPVTDKPMIAASMFGNTTQCVDRARAAMEQKDYEVLVFHCTGTGGQTLESLTADGYINGILDLTTTEWADEIAGGVFAAGPNRGDAAASRGVPQVIAPGCVDMVNFWARPTVPVHYSERNLYEWNPNITLMRTTAEENARIGKILAEKANVSEGPVAFLIPLKGLSILDSPGQPFWDPEADRACFDAIKENLKPGIPVYEMDCNINDPEFADKAVELLLAMLSSH</sequence>
<dbReference type="Pfam" id="PF06792">
    <property type="entry name" value="UPF0261"/>
    <property type="match status" value="1"/>
</dbReference>
<reference evidence="3 4" key="1">
    <citation type="submission" date="2019-07" db="EMBL/GenBank/DDBJ databases">
        <authorList>
            <person name="Kim J."/>
        </authorList>
    </citation>
    <scope>NUCLEOTIDE SEQUENCE [LARGE SCALE GENOMIC DNA]</scope>
    <source>
        <strain evidence="3 4">JC52</strain>
    </source>
</reference>
<dbReference type="CDD" id="cd15488">
    <property type="entry name" value="Tm-1-like"/>
    <property type="match status" value="1"/>
</dbReference>
<evidence type="ECO:0000259" key="1">
    <source>
        <dbReference type="Pfam" id="PF06792"/>
    </source>
</evidence>
<feature type="domain" description="UPF0261" evidence="1">
    <location>
        <begin position="5"/>
        <end position="176"/>
    </location>
</feature>
<organism evidence="3 4">
    <name type="scientific">Paenibacillus cremeus</name>
    <dbReference type="NCBI Taxonomy" id="2163881"/>
    <lineage>
        <taxon>Bacteria</taxon>
        <taxon>Bacillati</taxon>
        <taxon>Bacillota</taxon>
        <taxon>Bacilli</taxon>
        <taxon>Bacillales</taxon>
        <taxon>Paenibacillaceae</taxon>
        <taxon>Paenibacillus</taxon>
    </lineage>
</organism>
<evidence type="ECO:0000313" key="3">
    <source>
        <dbReference type="EMBL" id="TVY06568.1"/>
    </source>
</evidence>
<dbReference type="Gene3D" id="3.40.50.12030">
    <property type="entry name" value="Uncharacterised protein family UPF0261, NC domain"/>
    <property type="match status" value="1"/>
</dbReference>
<evidence type="ECO:0000313" key="4">
    <source>
        <dbReference type="Proteomes" id="UP000317036"/>
    </source>
</evidence>
<gene>
    <name evidence="3" type="ORF">FPZ49_28645</name>
</gene>
<accession>A0A559K345</accession>
<dbReference type="Proteomes" id="UP000317036">
    <property type="component" value="Unassembled WGS sequence"/>
</dbReference>
<dbReference type="InterPro" id="IPR051353">
    <property type="entry name" value="Tobamovirus_resist_UPF0261"/>
</dbReference>
<dbReference type="InterPro" id="IPR056778">
    <property type="entry name" value="UPF0261_C"/>
</dbReference>
<dbReference type="OrthoDB" id="9776369at2"/>
<dbReference type="InterPro" id="IPR044122">
    <property type="entry name" value="UPF0261_N"/>
</dbReference>
<dbReference type="RefSeq" id="WP_144853663.1">
    <property type="nucleotide sequence ID" value="NZ_VNJI01000052.1"/>
</dbReference>
<proteinExistence type="predicted"/>
<dbReference type="PANTHER" id="PTHR31862:SF1">
    <property type="entry name" value="UPF0261 DOMAIN PROTEIN (AFU_ORTHOLOGUE AFUA_1G10120)"/>
    <property type="match status" value="1"/>
</dbReference>
<dbReference type="NCBIfam" id="NF002674">
    <property type="entry name" value="PRK02399.1-2"/>
    <property type="match status" value="1"/>
</dbReference>
<dbReference type="Gene3D" id="3.40.50.12020">
    <property type="entry name" value="Uncharacterised protein family UPF0261, NN domain"/>
    <property type="match status" value="1"/>
</dbReference>
<dbReference type="EMBL" id="VNJI01000052">
    <property type="protein sequence ID" value="TVY06568.1"/>
    <property type="molecule type" value="Genomic_DNA"/>
</dbReference>
<keyword evidence="4" id="KW-1185">Reference proteome</keyword>
<dbReference type="InterPro" id="IPR008322">
    <property type="entry name" value="UPF0261"/>
</dbReference>